<protein>
    <submittedName>
        <fullName evidence="1">Uncharacterized protein</fullName>
    </submittedName>
</protein>
<evidence type="ECO:0000313" key="1">
    <source>
        <dbReference type="EMBL" id="CAE8636529.1"/>
    </source>
</evidence>
<comment type="caution">
    <text evidence="1">The sequence shown here is derived from an EMBL/GenBank/DDBJ whole genome shotgun (WGS) entry which is preliminary data.</text>
</comment>
<proteinExistence type="predicted"/>
<dbReference type="Proteomes" id="UP000654075">
    <property type="component" value="Unassembled WGS sequence"/>
</dbReference>
<dbReference type="GO" id="GO:0003677">
    <property type="term" value="F:DNA binding"/>
    <property type="evidence" value="ECO:0007669"/>
    <property type="project" value="InterPro"/>
</dbReference>
<gene>
    <name evidence="1" type="ORF">PGLA1383_LOCUS51956</name>
</gene>
<name>A0A813HGB7_POLGL</name>
<dbReference type="InterPro" id="IPR043928">
    <property type="entry name" value="DNVP"/>
</dbReference>
<accession>A0A813HGB7</accession>
<dbReference type="EMBL" id="CAJNNV010031506">
    <property type="protein sequence ID" value="CAE8636529.1"/>
    <property type="molecule type" value="Genomic_DNA"/>
</dbReference>
<dbReference type="Pfam" id="PF19060">
    <property type="entry name" value="DVNP"/>
    <property type="match status" value="1"/>
</dbReference>
<sequence length="146" mass="15679">MALPMKAMKAVKAAMKAKAMKQVMKKAVKKAMKKVMKKAMKKVMKKAVKKAMKKSIIAKGKRGKSSVFRGTKVKTSGGLKKSDLIKSKSGKVVSRKSSAAGKKAYGNIKGWTVAVQKARKELGVKGFVAIKKGTALYKAAKAIYTA</sequence>
<dbReference type="AlphaFoldDB" id="A0A813HGB7"/>
<dbReference type="GO" id="GO:0051276">
    <property type="term" value="P:chromosome organization"/>
    <property type="evidence" value="ECO:0007669"/>
    <property type="project" value="InterPro"/>
</dbReference>
<evidence type="ECO:0000313" key="2">
    <source>
        <dbReference type="Proteomes" id="UP000654075"/>
    </source>
</evidence>
<organism evidence="1 2">
    <name type="scientific">Polarella glacialis</name>
    <name type="common">Dinoflagellate</name>
    <dbReference type="NCBI Taxonomy" id="89957"/>
    <lineage>
        <taxon>Eukaryota</taxon>
        <taxon>Sar</taxon>
        <taxon>Alveolata</taxon>
        <taxon>Dinophyceae</taxon>
        <taxon>Suessiales</taxon>
        <taxon>Suessiaceae</taxon>
        <taxon>Polarella</taxon>
    </lineage>
</organism>
<keyword evidence="2" id="KW-1185">Reference proteome</keyword>
<reference evidence="1" key="1">
    <citation type="submission" date="2021-02" db="EMBL/GenBank/DDBJ databases">
        <authorList>
            <person name="Dougan E. K."/>
            <person name="Rhodes N."/>
            <person name="Thang M."/>
            <person name="Chan C."/>
        </authorList>
    </citation>
    <scope>NUCLEOTIDE SEQUENCE</scope>
</reference>